<evidence type="ECO:0000256" key="2">
    <source>
        <dbReference type="ARBA" id="ARBA00012882"/>
    </source>
</evidence>
<comment type="similarity">
    <text evidence="1 5">Belongs to the antibiotic N-acetyltransferase family.</text>
</comment>
<dbReference type="PANTHER" id="PTHR11104:SF0">
    <property type="entry name" value="SPBETA PROPHAGE-DERIVED AMINOGLYCOSIDE N(3')-ACETYLTRANSFERASE-LIKE PROTEIN YOKD"/>
    <property type="match status" value="1"/>
</dbReference>
<organism evidence="6 7">
    <name type="scientific">Candidatus Contendobacter odensis Run_B_J11</name>
    <dbReference type="NCBI Taxonomy" id="1400861"/>
    <lineage>
        <taxon>Bacteria</taxon>
        <taxon>Pseudomonadati</taxon>
        <taxon>Pseudomonadota</taxon>
        <taxon>Gammaproteobacteria</taxon>
        <taxon>Candidatus Competibacteraceae</taxon>
        <taxon>Candidatus Contendibacter</taxon>
    </lineage>
</organism>
<evidence type="ECO:0000256" key="3">
    <source>
        <dbReference type="ARBA" id="ARBA00022679"/>
    </source>
</evidence>
<protein>
    <recommendedName>
        <fullName evidence="2 5">Aminoglycoside N(3)-acetyltransferase</fullName>
        <ecNumber evidence="5">2.3.1.-</ecNumber>
    </recommendedName>
</protein>
<evidence type="ECO:0000313" key="7">
    <source>
        <dbReference type="Proteomes" id="UP000019184"/>
    </source>
</evidence>
<dbReference type="EMBL" id="CBTK010000002">
    <property type="protein sequence ID" value="CDH43056.1"/>
    <property type="molecule type" value="Genomic_DNA"/>
</dbReference>
<keyword evidence="5" id="KW-0046">Antibiotic resistance</keyword>
<reference evidence="6 7" key="1">
    <citation type="journal article" date="2014" name="ISME J.">
        <title>Candidatus Competibacter-lineage genomes retrieved from metagenomes reveal functional metabolic diversity.</title>
        <authorList>
            <person name="McIlroy S.J."/>
            <person name="Albertsen M."/>
            <person name="Andresen E.K."/>
            <person name="Saunders A.M."/>
            <person name="Kristiansen R."/>
            <person name="Stokholm-Bjerregaard M."/>
            <person name="Nielsen K.L."/>
            <person name="Nielsen P.H."/>
        </authorList>
    </citation>
    <scope>NUCLEOTIDE SEQUENCE [LARGE SCALE GENOMIC DNA]</scope>
    <source>
        <strain evidence="6 7">Run_B_J11</strain>
    </source>
</reference>
<keyword evidence="3 5" id="KW-0808">Transferase</keyword>
<comment type="catalytic activity">
    <reaction evidence="5">
        <text>a 2-deoxystreptamine antibiotic + acetyl-CoA = an N(3)-acetyl-2-deoxystreptamine antibiotic + CoA + H(+)</text>
        <dbReference type="Rhea" id="RHEA:12665"/>
        <dbReference type="ChEBI" id="CHEBI:15378"/>
        <dbReference type="ChEBI" id="CHEBI:57287"/>
        <dbReference type="ChEBI" id="CHEBI:57288"/>
        <dbReference type="ChEBI" id="CHEBI:57921"/>
        <dbReference type="ChEBI" id="CHEBI:77452"/>
        <dbReference type="EC" id="2.3.1.81"/>
    </reaction>
</comment>
<evidence type="ECO:0000313" key="6">
    <source>
        <dbReference type="EMBL" id="CDH43056.1"/>
    </source>
</evidence>
<evidence type="ECO:0000256" key="1">
    <source>
        <dbReference type="ARBA" id="ARBA00006383"/>
    </source>
</evidence>
<proteinExistence type="inferred from homology"/>
<dbReference type="Pfam" id="PF02522">
    <property type="entry name" value="Antibiotic_NAT"/>
    <property type="match status" value="1"/>
</dbReference>
<comment type="caution">
    <text evidence="6">The sequence shown here is derived from an EMBL/GenBank/DDBJ whole genome shotgun (WGS) entry which is preliminary data.</text>
</comment>
<keyword evidence="4 5" id="KW-0012">Acyltransferase</keyword>
<dbReference type="GO" id="GO:0046353">
    <property type="term" value="F:aminoglycoside 3-N-acetyltransferase activity"/>
    <property type="evidence" value="ECO:0007669"/>
    <property type="project" value="UniProtKB-EC"/>
</dbReference>
<dbReference type="Proteomes" id="UP000019184">
    <property type="component" value="Unassembled WGS sequence"/>
</dbReference>
<dbReference type="OrthoDB" id="7330654at2"/>
<gene>
    <name evidence="6" type="ORF">BN874_100009</name>
</gene>
<dbReference type="InterPro" id="IPR028345">
    <property type="entry name" value="Antibiotic_NAT-like"/>
</dbReference>
<dbReference type="EC" id="2.3.1.-" evidence="5"/>
<sequence length="276" mass="31041">MTSAFRDQIKCFVVKHLLAYDAPHLVAILRALGIRQGDTLMVHSSWQPLNGFRGKPADLIAALKEVVGSEGLLVMPSLSYHNESSAEFLARGVPMNVRRSPSRMGLLTEVFRRNREVVRSLSPTHPLLAWGRDTEAFLAGHDQAIEPFGSASPFGRLLERDGWILGFDAPFSTITFTHFVEDHLAARLPFPFYDPELRMGTVIDYAGEARQCPVRVISAQANSLRREERYVAELKRQGGLRHRRIGNTRLLLLRCRDMVECADAMAVRGELFFDVP</sequence>
<dbReference type="SUPFAM" id="SSF110710">
    <property type="entry name" value="TTHA0583/YokD-like"/>
    <property type="match status" value="1"/>
</dbReference>
<evidence type="ECO:0000256" key="4">
    <source>
        <dbReference type="ARBA" id="ARBA00023315"/>
    </source>
</evidence>
<dbReference type="AlphaFoldDB" id="A0A7U7J1Q9"/>
<evidence type="ECO:0000256" key="5">
    <source>
        <dbReference type="RuleBase" id="RU365031"/>
    </source>
</evidence>
<dbReference type="GO" id="GO:0046677">
    <property type="term" value="P:response to antibiotic"/>
    <property type="evidence" value="ECO:0007669"/>
    <property type="project" value="UniProtKB-KW"/>
</dbReference>
<dbReference type="RefSeq" id="WP_034429959.1">
    <property type="nucleotide sequence ID" value="NZ_CBTK010000002.1"/>
</dbReference>
<keyword evidence="7" id="KW-1185">Reference proteome</keyword>
<dbReference type="PANTHER" id="PTHR11104">
    <property type="entry name" value="AMINOGLYCOSIDE N3-ACETYLTRANSFERASE"/>
    <property type="match status" value="1"/>
</dbReference>
<name>A0A7U7J1Q9_9GAMM</name>
<dbReference type="InterPro" id="IPR003679">
    <property type="entry name" value="Amioglycoside_AcTrfase"/>
</dbReference>
<accession>A0A7U7J1Q9</accession>